<proteinExistence type="predicted"/>
<accession>X0YR23</accession>
<feature type="non-terminal residue" evidence="1">
    <location>
        <position position="1"/>
    </location>
</feature>
<reference evidence="1" key="1">
    <citation type="journal article" date="2014" name="Front. Microbiol.">
        <title>High frequency of phylogenetically diverse reductive dehalogenase-homologous genes in deep subseafloor sedimentary metagenomes.</title>
        <authorList>
            <person name="Kawai M."/>
            <person name="Futagami T."/>
            <person name="Toyoda A."/>
            <person name="Takaki Y."/>
            <person name="Nishi S."/>
            <person name="Hori S."/>
            <person name="Arai W."/>
            <person name="Tsubouchi T."/>
            <person name="Morono Y."/>
            <person name="Uchiyama I."/>
            <person name="Ito T."/>
            <person name="Fujiyama A."/>
            <person name="Inagaki F."/>
            <person name="Takami H."/>
        </authorList>
    </citation>
    <scope>NUCLEOTIDE SEQUENCE</scope>
    <source>
        <strain evidence="1">Expedition CK06-06</strain>
    </source>
</reference>
<gene>
    <name evidence="1" type="ORF">S01H1_71147</name>
</gene>
<sequence>AHEPLEPAALEEKSGLRLLRATVSAQGGMIDLRYEVLDPAKAQLNADRMKEAYIFDESSGTIARVASVAKLGELRQLGSGRPGQVNYVLFANPGGAIKPGDTIVVVAGDMPLGRLMVQ</sequence>
<name>X0YR23_9ZZZZ</name>
<dbReference type="EMBL" id="BARS01047358">
    <property type="protein sequence ID" value="GAG39156.1"/>
    <property type="molecule type" value="Genomic_DNA"/>
</dbReference>
<organism evidence="1">
    <name type="scientific">marine sediment metagenome</name>
    <dbReference type="NCBI Taxonomy" id="412755"/>
    <lineage>
        <taxon>unclassified sequences</taxon>
        <taxon>metagenomes</taxon>
        <taxon>ecological metagenomes</taxon>
    </lineage>
</organism>
<comment type="caution">
    <text evidence="1">The sequence shown here is derived from an EMBL/GenBank/DDBJ whole genome shotgun (WGS) entry which is preliminary data.</text>
</comment>
<protein>
    <submittedName>
        <fullName evidence="1">Uncharacterized protein</fullName>
    </submittedName>
</protein>
<evidence type="ECO:0000313" key="1">
    <source>
        <dbReference type="EMBL" id="GAG39156.1"/>
    </source>
</evidence>
<dbReference type="AlphaFoldDB" id="X0YR23"/>